<dbReference type="InterPro" id="IPR036590">
    <property type="entry name" value="SRAP-like"/>
</dbReference>
<dbReference type="SUPFAM" id="SSF143081">
    <property type="entry name" value="BB1717-like"/>
    <property type="match status" value="1"/>
</dbReference>
<name>A0ABY5UE12_9HYPH</name>
<dbReference type="Pfam" id="PF02586">
    <property type="entry name" value="SRAP"/>
    <property type="match status" value="1"/>
</dbReference>
<accession>A0ABY5UE12</accession>
<evidence type="ECO:0000313" key="2">
    <source>
        <dbReference type="Proteomes" id="UP001058739"/>
    </source>
</evidence>
<gene>
    <name evidence="1" type="ORF">NIK97_00370</name>
</gene>
<proteinExistence type="predicted"/>
<dbReference type="RefSeq" id="WP_259697928.1">
    <property type="nucleotide sequence ID" value="NZ_CP099967.1"/>
</dbReference>
<dbReference type="InterPro" id="IPR003738">
    <property type="entry name" value="SRAP"/>
</dbReference>
<sequence>MFREAFKSKRRPIPADGFYEWTKNAEDGGRDPWHIHLPEHSPFSFAGLWATNEALGITS</sequence>
<keyword evidence="2" id="KW-1185">Reference proteome</keyword>
<evidence type="ECO:0000313" key="1">
    <source>
        <dbReference type="EMBL" id="UWL60269.1"/>
    </source>
</evidence>
<dbReference type="Proteomes" id="UP001058739">
    <property type="component" value="Chromosome 01"/>
</dbReference>
<dbReference type="Gene3D" id="3.90.1680.10">
    <property type="entry name" value="SOS response associated peptidase-like"/>
    <property type="match status" value="1"/>
</dbReference>
<protein>
    <submittedName>
        <fullName evidence="1">SOS response-associated peptidase</fullName>
    </submittedName>
</protein>
<dbReference type="EMBL" id="CP099967">
    <property type="protein sequence ID" value="UWL60269.1"/>
    <property type="molecule type" value="Genomic_DNA"/>
</dbReference>
<reference evidence="1" key="1">
    <citation type="submission" date="2022-06" db="EMBL/GenBank/DDBJ databases">
        <title>Complete Genome Sequence of Deoxynivalenol-bioadsorption Ochrobactrum pseudintermedium ASAG-D25.</title>
        <authorList>
            <person name="Wang N."/>
        </authorList>
    </citation>
    <scope>NUCLEOTIDE SEQUENCE</scope>
    <source>
        <strain evidence="1">ASAG-D25</strain>
    </source>
</reference>
<organism evidence="1 2">
    <name type="scientific">Brucella pseudintermedia</name>
    <dbReference type="NCBI Taxonomy" id="370111"/>
    <lineage>
        <taxon>Bacteria</taxon>
        <taxon>Pseudomonadati</taxon>
        <taxon>Pseudomonadota</taxon>
        <taxon>Alphaproteobacteria</taxon>
        <taxon>Hyphomicrobiales</taxon>
        <taxon>Brucellaceae</taxon>
        <taxon>Brucella/Ochrobactrum group</taxon>
        <taxon>Brucella</taxon>
    </lineage>
</organism>